<feature type="domain" description="Glycosyltransferase 61 catalytic" evidence="1">
    <location>
        <begin position="22"/>
        <end position="97"/>
    </location>
</feature>
<evidence type="ECO:0000313" key="3">
    <source>
        <dbReference type="Proteomes" id="UP000256970"/>
    </source>
</evidence>
<dbReference type="GO" id="GO:0016757">
    <property type="term" value="F:glycosyltransferase activity"/>
    <property type="evidence" value="ECO:0007669"/>
    <property type="project" value="InterPro"/>
</dbReference>
<gene>
    <name evidence="2" type="ORF">BQ4739_LOCUS5810</name>
</gene>
<reference evidence="2 3" key="1">
    <citation type="submission" date="2016-10" db="EMBL/GenBank/DDBJ databases">
        <authorList>
            <person name="Cai Z."/>
        </authorList>
    </citation>
    <scope>NUCLEOTIDE SEQUENCE [LARGE SCALE GENOMIC DNA]</scope>
</reference>
<dbReference type="AlphaFoldDB" id="A0A383VIN0"/>
<proteinExistence type="predicted"/>
<dbReference type="Proteomes" id="UP000256970">
    <property type="component" value="Unassembled WGS sequence"/>
</dbReference>
<evidence type="ECO:0000259" key="1">
    <source>
        <dbReference type="Pfam" id="PF04577"/>
    </source>
</evidence>
<dbReference type="EMBL" id="FNXT01000628">
    <property type="protein sequence ID" value="SZX65375.1"/>
    <property type="molecule type" value="Genomic_DNA"/>
</dbReference>
<sequence>MQIHGVSEQKPAKPLILINDKRYGVNGQEDRRMLLDIEPLIGNLSELYPAAEVKAVRFRDMEIPEQIRWIARAKVFITTQGSSAFLLVFLPAGATCIVVGSPSGNSTTWTSFYELDRWFPLTYVQFQRYEVDVNSIAEYEVKTVPGHWQPDNPAEARDWWLYNANVRLRLERLKVLLEPALQAK</sequence>
<dbReference type="Pfam" id="PF04577">
    <property type="entry name" value="Glyco_transf_61"/>
    <property type="match status" value="1"/>
</dbReference>
<keyword evidence="3" id="KW-1185">Reference proteome</keyword>
<evidence type="ECO:0000313" key="2">
    <source>
        <dbReference type="EMBL" id="SZX65375.1"/>
    </source>
</evidence>
<accession>A0A383VIN0</accession>
<name>A0A383VIN0_TETOB</name>
<dbReference type="InterPro" id="IPR049625">
    <property type="entry name" value="Glyco_transf_61_cat"/>
</dbReference>
<organism evidence="2 3">
    <name type="scientific">Tetradesmus obliquus</name>
    <name type="common">Green alga</name>
    <name type="synonym">Acutodesmus obliquus</name>
    <dbReference type="NCBI Taxonomy" id="3088"/>
    <lineage>
        <taxon>Eukaryota</taxon>
        <taxon>Viridiplantae</taxon>
        <taxon>Chlorophyta</taxon>
        <taxon>core chlorophytes</taxon>
        <taxon>Chlorophyceae</taxon>
        <taxon>CS clade</taxon>
        <taxon>Sphaeropleales</taxon>
        <taxon>Scenedesmaceae</taxon>
        <taxon>Tetradesmus</taxon>
    </lineage>
</organism>
<protein>
    <recommendedName>
        <fullName evidence="1">Glycosyltransferase 61 catalytic domain-containing protein</fullName>
    </recommendedName>
</protein>